<sequence>MNGADLPGAGQPTTSVPYYGTQSGAIQALAVDPFNTNLMLAGSPNGGIFRSGDGGKSWSPMIDKMGSLSIGGFNFDLTDPTGMTVVAGIANVSSGATDAYITEFGGVTNQGLLYSSNGGQSWSHIGQGVLPNLSMLNVAARGQVIMAAGFEEEKANTSASGLYRSTDGGKTFARVDQVTGSGLPPGPTSALVADPKDPNRFYVGVTGTSNTAVYTSDDAGKTWSLIFSAANANGAINATTKTMLRLAAGPNGSVAVGIVNTDAGQLASAFLSQNNGKSWSDLSVALAANTISNNGAPSPPGSNPRDGGDDLSNQDALRQQLAQIGEISPGLTVNPGGQAYIHSVLAIDPNHPNVVYLAGDRVGSYGPAGWSAAAMRVALNVDGSITYAPLTDAFTADNSSVHPDCRAMTFDANGDLLMGTDGGVYYRSNPTSVNGVWRGLNYGRQALEIYNLGLDPNTGLIAAAAQDNGAAMQSNINRAVYTTLVTGDGTVATVNGLSTPGYSYTYLSGQYLGQLTRFTTDAKGNFVHTAPWTDSNNKLIANLPVSTDIYFAPDQGNVFKTTQLSWMPANTPTVQVDSTTTLFINPFKLNNIDKSLIATPVQPGVLVAQDNFKVAPTPYTAGDTQCANGCFQVLPSHYAGASGWTNALDFGTHDNTYALLAGSFGKWVWNSNQWSWVMLFASTGTSLNTINLQPVFSYPQAKGAPEAVLFDPRSQNRFFAAAPGYYYLYSTTDGGKTAQDLSVHFPVNFTRPAALGFISSNGVNALLVGGLNNFDNAGNPLVVADSDASGNLSNWRRFGNGLPNAQVKAIDYEARIDAMAIGTFGRGAWMLYDVTSNFADATVLQFGLANNDSNPDAALLFGNRPLIKYGTGTLTINGAASYTGGSTINSGVMLLNGSVLNDVNVASAGVLTGNGSLSGRLNVQGGLVVPGSISGTTLSAGSLSNQGGTLLFGYDPATGQSTKLMVSGAANVGGMTLSLLPLSVAPLNFYRDYNLISATSVSGQFVNASSQSGTSAWVDVNALKPTAGGATPTAMSTQPAELARVDYSSNLMLEMLRPLDWTVGSGNRNQLAVGQALNSLQYSAPSDFLSTLNGVASGNVPANLEAMSGESSVAAVRGINLLGDRFIGTVSTQMNAPGCREDDRDEAICQPLGKELGDHRLWAEAFGLASSLHGEFQSNDFSGGGVALGTEVALGQDAKIGGALGYGHVSTSTPVLSSEVRAHYGMLAVYANYRHAAWFIGGVLSHDDGWSYADRSIHLGAGGVQGVTGKPDSSSTALQVNTGFDFRFTHDWFVQPYANLLAARSSQQAYSEYGAGDLSLAYSGIRQSREQGELGFKLGRTLRFGESMATPYIGLSETTTWGNRQPDAQVSFIDAPATSFVIRGNRMPRAWLSGQAGVRMTLSKSVVLAVSYQGVLHSQLRDDGFNADLSWQF</sequence>
<dbReference type="InterPro" id="IPR036709">
    <property type="entry name" value="Autotransporte_beta_dom_sf"/>
</dbReference>
<dbReference type="EMBL" id="BSOA01000043">
    <property type="protein sequence ID" value="GLQ89759.1"/>
    <property type="molecule type" value="Genomic_DNA"/>
</dbReference>
<dbReference type="SMART" id="SM00869">
    <property type="entry name" value="Autotransporter"/>
    <property type="match status" value="1"/>
</dbReference>
<dbReference type="InterPro" id="IPR015943">
    <property type="entry name" value="WD40/YVTN_repeat-like_dom_sf"/>
</dbReference>
<accession>A0ABQ5XDN4</accession>
<reference evidence="5" key="1">
    <citation type="journal article" date="2019" name="Int. J. Syst. Evol. Microbiol.">
        <title>The Global Catalogue of Microorganisms (GCM) 10K type strain sequencing project: providing services to taxonomists for standard genome sequencing and annotation.</title>
        <authorList>
            <consortium name="The Broad Institute Genomics Platform"/>
            <consortium name="The Broad Institute Genome Sequencing Center for Infectious Disease"/>
            <person name="Wu L."/>
            <person name="Ma J."/>
        </authorList>
    </citation>
    <scope>NUCLEOTIDE SEQUENCE [LARGE SCALE GENOMIC DNA]</scope>
    <source>
        <strain evidence="5">NBRC 111981</strain>
    </source>
</reference>
<dbReference type="NCBIfam" id="TIGR02601">
    <property type="entry name" value="autotrns_rpt"/>
    <property type="match status" value="1"/>
</dbReference>
<evidence type="ECO:0000256" key="1">
    <source>
        <dbReference type="ARBA" id="ARBA00022729"/>
    </source>
</evidence>
<comment type="caution">
    <text evidence="4">The sequence shown here is derived from an EMBL/GenBank/DDBJ whole genome shotgun (WGS) entry which is preliminary data.</text>
</comment>
<name>A0ABQ5XDN4_9GAMM</name>
<evidence type="ECO:0000256" key="2">
    <source>
        <dbReference type="SAM" id="MobiDB-lite"/>
    </source>
</evidence>
<dbReference type="InterPro" id="IPR005546">
    <property type="entry name" value="Autotransporte_beta"/>
</dbReference>
<dbReference type="PANTHER" id="PTHR43739:SF5">
    <property type="entry name" value="EXO-ALPHA-SIALIDASE"/>
    <property type="match status" value="1"/>
</dbReference>
<dbReference type="Gene3D" id="2.40.128.130">
    <property type="entry name" value="Autotransporter beta-domain"/>
    <property type="match status" value="1"/>
</dbReference>
<protein>
    <recommendedName>
        <fullName evidence="3">Autotransporter domain-containing protein</fullName>
    </recommendedName>
</protein>
<dbReference type="InterPro" id="IPR052025">
    <property type="entry name" value="Xyloglucanase_GH74"/>
</dbReference>
<keyword evidence="1" id="KW-0732">Signal</keyword>
<feature type="region of interest" description="Disordered" evidence="2">
    <location>
        <begin position="290"/>
        <end position="312"/>
    </location>
</feature>
<dbReference type="InterPro" id="IPR013425">
    <property type="entry name" value="Autotrns_rpt"/>
</dbReference>
<dbReference type="PANTHER" id="PTHR43739">
    <property type="entry name" value="XYLOGLUCANASE (EUROFUNG)"/>
    <property type="match status" value="1"/>
</dbReference>
<proteinExistence type="predicted"/>
<keyword evidence="5" id="KW-1185">Reference proteome</keyword>
<dbReference type="SUPFAM" id="SSF103515">
    <property type="entry name" value="Autotransporter"/>
    <property type="match status" value="1"/>
</dbReference>
<feature type="domain" description="Autotransporter" evidence="3">
    <location>
        <begin position="1154"/>
        <end position="1433"/>
    </location>
</feature>
<dbReference type="CDD" id="cd15482">
    <property type="entry name" value="Sialidase_non-viral"/>
    <property type="match status" value="1"/>
</dbReference>
<evidence type="ECO:0000313" key="4">
    <source>
        <dbReference type="EMBL" id="GLQ89759.1"/>
    </source>
</evidence>
<evidence type="ECO:0000313" key="5">
    <source>
        <dbReference type="Proteomes" id="UP001156627"/>
    </source>
</evidence>
<dbReference type="Gene3D" id="2.130.10.10">
    <property type="entry name" value="YVTN repeat-like/Quinoprotein amine dehydrogenase"/>
    <property type="match status" value="2"/>
</dbReference>
<dbReference type="Pfam" id="PF03797">
    <property type="entry name" value="Autotransporter"/>
    <property type="match status" value="1"/>
</dbReference>
<dbReference type="Proteomes" id="UP001156627">
    <property type="component" value="Unassembled WGS sequence"/>
</dbReference>
<organism evidence="4 5">
    <name type="scientific">Dyella flagellata</name>
    <dbReference type="NCBI Taxonomy" id="1867833"/>
    <lineage>
        <taxon>Bacteria</taxon>
        <taxon>Pseudomonadati</taxon>
        <taxon>Pseudomonadota</taxon>
        <taxon>Gammaproteobacteria</taxon>
        <taxon>Lysobacterales</taxon>
        <taxon>Rhodanobacteraceae</taxon>
        <taxon>Dyella</taxon>
    </lineage>
</organism>
<evidence type="ECO:0000259" key="3">
    <source>
        <dbReference type="PROSITE" id="PS51208"/>
    </source>
</evidence>
<dbReference type="SUPFAM" id="SSF110296">
    <property type="entry name" value="Oligoxyloglucan reducing end-specific cellobiohydrolase"/>
    <property type="match status" value="1"/>
</dbReference>
<gene>
    <name evidence="4" type="ORF">GCM10007898_33340</name>
</gene>
<dbReference type="PROSITE" id="PS51208">
    <property type="entry name" value="AUTOTRANSPORTER"/>
    <property type="match status" value="1"/>
</dbReference>